<dbReference type="Proteomes" id="UP000011731">
    <property type="component" value="Unassembled WGS sequence"/>
</dbReference>
<evidence type="ECO:0000313" key="1">
    <source>
        <dbReference type="EMBL" id="EME59844.1"/>
    </source>
</evidence>
<dbReference type="RefSeq" id="WP_003937982.1">
    <property type="nucleotide sequence ID" value="NZ_AOEX01000062.1"/>
</dbReference>
<accession>M2ZHM8</accession>
<organism evidence="1 2">
    <name type="scientific">Rhodococcus ruber BKS 20-38</name>
    <dbReference type="NCBI Taxonomy" id="1278076"/>
    <lineage>
        <taxon>Bacteria</taxon>
        <taxon>Bacillati</taxon>
        <taxon>Actinomycetota</taxon>
        <taxon>Actinomycetes</taxon>
        <taxon>Mycobacteriales</taxon>
        <taxon>Nocardiaceae</taxon>
        <taxon>Rhodococcus</taxon>
    </lineage>
</organism>
<sequence length="68" mass="7676">MAQPSFDIDTPLAYHLAQRDILLRLDAGADAEHVRSQWKDTIDRIVDNRLDDGDAFVFVAVPEHGQDD</sequence>
<dbReference type="AlphaFoldDB" id="M2ZHM8"/>
<reference evidence="1 2" key="1">
    <citation type="journal article" date="2013" name="Genome Announc.">
        <title>Draft Genome Sequence of Rhodococcus ruber Strain BKS 20-38.</title>
        <authorList>
            <person name="Bala M."/>
            <person name="Kumar S."/>
            <person name="Raghava G.P."/>
            <person name="Mayilraj S."/>
        </authorList>
    </citation>
    <scope>NUCLEOTIDE SEQUENCE [LARGE SCALE GENOMIC DNA]</scope>
    <source>
        <strain evidence="1 2">BKS 20-38</strain>
    </source>
</reference>
<name>M2ZHM8_9NOCA</name>
<keyword evidence="2" id="KW-1185">Reference proteome</keyword>
<dbReference type="PATRIC" id="fig|1278076.4.peg.4030"/>
<comment type="caution">
    <text evidence="1">The sequence shown here is derived from an EMBL/GenBank/DDBJ whole genome shotgun (WGS) entry which is preliminary data.</text>
</comment>
<dbReference type="EMBL" id="AOEX01000062">
    <property type="protein sequence ID" value="EME59844.1"/>
    <property type="molecule type" value="Genomic_DNA"/>
</dbReference>
<proteinExistence type="predicted"/>
<evidence type="ECO:0000313" key="2">
    <source>
        <dbReference type="Proteomes" id="UP000011731"/>
    </source>
</evidence>
<gene>
    <name evidence="1" type="ORF">G352_19573</name>
</gene>
<protein>
    <submittedName>
        <fullName evidence="1">Uncharacterized protein</fullName>
    </submittedName>
</protein>